<evidence type="ECO:0000256" key="3">
    <source>
        <dbReference type="ARBA" id="ARBA00022833"/>
    </source>
</evidence>
<accession>A0A6G0WQY8</accession>
<evidence type="ECO:0000313" key="6">
    <source>
        <dbReference type="EMBL" id="KAF0729833.1"/>
    </source>
</evidence>
<dbReference type="Proteomes" id="UP000481153">
    <property type="component" value="Unassembled WGS sequence"/>
</dbReference>
<evidence type="ECO:0000259" key="5">
    <source>
        <dbReference type="PROSITE" id="PS50178"/>
    </source>
</evidence>
<feature type="domain" description="FYVE-type" evidence="5">
    <location>
        <begin position="279"/>
        <end position="333"/>
    </location>
</feature>
<dbReference type="Gene3D" id="3.30.40.10">
    <property type="entry name" value="Zinc/RING finger domain, C3HC4 (zinc finger)"/>
    <property type="match status" value="1"/>
</dbReference>
<dbReference type="InterPro" id="IPR052727">
    <property type="entry name" value="Rab4/Rab5_effector"/>
</dbReference>
<evidence type="ECO:0000256" key="1">
    <source>
        <dbReference type="ARBA" id="ARBA00022723"/>
    </source>
</evidence>
<dbReference type="VEuPathDB" id="FungiDB:AeMF1_019934"/>
<dbReference type="PANTHER" id="PTHR13510">
    <property type="entry name" value="FYVE-FINGER-CONTAINING RAB5 EFFECTOR PROTEIN RABENOSYN-5-RELATED"/>
    <property type="match status" value="1"/>
</dbReference>
<proteinExistence type="predicted"/>
<dbReference type="EMBL" id="VJMJ01000160">
    <property type="protein sequence ID" value="KAF0729833.1"/>
    <property type="molecule type" value="Genomic_DNA"/>
</dbReference>
<name>A0A6G0WQY8_9STRA</name>
<keyword evidence="1" id="KW-0479">Metal-binding</keyword>
<dbReference type="SUPFAM" id="SSF57903">
    <property type="entry name" value="FYVE/PHD zinc finger"/>
    <property type="match status" value="1"/>
</dbReference>
<dbReference type="SMART" id="SM00064">
    <property type="entry name" value="FYVE"/>
    <property type="match status" value="1"/>
</dbReference>
<protein>
    <recommendedName>
        <fullName evidence="5">FYVE-type domain-containing protein</fullName>
    </recommendedName>
</protein>
<keyword evidence="7" id="KW-1185">Reference proteome</keyword>
<dbReference type="Gene3D" id="3.30.530.20">
    <property type="match status" value="1"/>
</dbReference>
<dbReference type="InterPro" id="IPR011011">
    <property type="entry name" value="Znf_FYVE_PHD"/>
</dbReference>
<evidence type="ECO:0000256" key="4">
    <source>
        <dbReference type="PROSITE-ProRule" id="PRU00091"/>
    </source>
</evidence>
<dbReference type="PROSITE" id="PS50178">
    <property type="entry name" value="ZF_FYVE"/>
    <property type="match status" value="1"/>
</dbReference>
<dbReference type="GO" id="GO:0008270">
    <property type="term" value="F:zinc ion binding"/>
    <property type="evidence" value="ECO:0007669"/>
    <property type="project" value="UniProtKB-KW"/>
</dbReference>
<dbReference type="InterPro" id="IPR023393">
    <property type="entry name" value="START-like_dom_sf"/>
</dbReference>
<comment type="caution">
    <text evidence="6">The sequence shown here is derived from an EMBL/GenBank/DDBJ whole genome shotgun (WGS) entry which is preliminary data.</text>
</comment>
<evidence type="ECO:0000313" key="7">
    <source>
        <dbReference type="Proteomes" id="UP000481153"/>
    </source>
</evidence>
<dbReference type="InterPro" id="IPR000306">
    <property type="entry name" value="Znf_FYVE"/>
</dbReference>
<organism evidence="6 7">
    <name type="scientific">Aphanomyces euteiches</name>
    <dbReference type="NCBI Taxonomy" id="100861"/>
    <lineage>
        <taxon>Eukaryota</taxon>
        <taxon>Sar</taxon>
        <taxon>Stramenopiles</taxon>
        <taxon>Oomycota</taxon>
        <taxon>Saprolegniomycetes</taxon>
        <taxon>Saprolegniales</taxon>
        <taxon>Verrucalvaceae</taxon>
        <taxon>Aphanomyces</taxon>
    </lineage>
</organism>
<dbReference type="InterPro" id="IPR013083">
    <property type="entry name" value="Znf_RING/FYVE/PHD"/>
</dbReference>
<dbReference type="InterPro" id="IPR017455">
    <property type="entry name" value="Znf_FYVE-rel"/>
</dbReference>
<dbReference type="AlphaFoldDB" id="A0A6G0WQY8"/>
<keyword evidence="3" id="KW-0862">Zinc</keyword>
<dbReference type="PANTHER" id="PTHR13510:SF44">
    <property type="entry name" value="RABENOSYN-5"/>
    <property type="match status" value="1"/>
</dbReference>
<evidence type="ECO:0000256" key="2">
    <source>
        <dbReference type="ARBA" id="ARBA00022771"/>
    </source>
</evidence>
<dbReference type="CDD" id="cd00065">
    <property type="entry name" value="FYVE_like_SF"/>
    <property type="match status" value="1"/>
</dbReference>
<gene>
    <name evidence="6" type="ORF">Ae201684_012616</name>
</gene>
<sequence>MLSANKAKKSPLPSGFFQCPPLSPDDVQQLKADAIQSAMEVVMKSQLDNPRIKWTLRSDEVDLTIYRADDPSPGTYLYLSQMDVVGTLDEVGQLFLAQTTQQAKAVALRFGKEIFDAATLYSLVKPTLQDPLEFVGVTWKAYKSPLPFVAKRDACLIECCHSFLLDGRRGWVICTKSVEIDGCPEIENFGFTRMMNYGSGHVFLESDRPNHLEMRYVAHLNFRGVSYDEFSDGMLKRRDIVGDIAMTKRCRNLTAIDQFLREDRLARGHVLRPEEVVPQDLRPRCFLCDVRFGWTRQKSNCLKCGQVVCSSCNRVWRLVVNGRQVRLRACARCALSPAKSNASQMSTVLSDASSE</sequence>
<dbReference type="SUPFAM" id="SSF55961">
    <property type="entry name" value="Bet v1-like"/>
    <property type="match status" value="1"/>
</dbReference>
<dbReference type="Pfam" id="PF01363">
    <property type="entry name" value="FYVE"/>
    <property type="match status" value="1"/>
</dbReference>
<reference evidence="6 7" key="1">
    <citation type="submission" date="2019-07" db="EMBL/GenBank/DDBJ databases">
        <title>Genomics analysis of Aphanomyces spp. identifies a new class of oomycete effector associated with host adaptation.</title>
        <authorList>
            <person name="Gaulin E."/>
        </authorList>
    </citation>
    <scope>NUCLEOTIDE SEQUENCE [LARGE SCALE GENOMIC DNA]</scope>
    <source>
        <strain evidence="6 7">ATCC 201684</strain>
    </source>
</reference>
<keyword evidence="2 4" id="KW-0863">Zinc-finger</keyword>